<evidence type="ECO:0000313" key="10">
    <source>
        <dbReference type="Proteomes" id="UP000310760"/>
    </source>
</evidence>
<evidence type="ECO:0000256" key="2">
    <source>
        <dbReference type="ARBA" id="ARBA00022475"/>
    </source>
</evidence>
<evidence type="ECO:0000259" key="7">
    <source>
        <dbReference type="Pfam" id="PF02687"/>
    </source>
</evidence>
<evidence type="ECO:0000256" key="5">
    <source>
        <dbReference type="ARBA" id="ARBA00023136"/>
    </source>
</evidence>
<proteinExistence type="predicted"/>
<feature type="transmembrane region" description="Helical" evidence="6">
    <location>
        <begin position="735"/>
        <end position="754"/>
    </location>
</feature>
<keyword evidence="3 6" id="KW-0812">Transmembrane</keyword>
<reference evidence="9 10" key="1">
    <citation type="submission" date="2019-04" db="EMBL/GenBank/DDBJ databases">
        <title>Microbes associate with the intestines of laboratory mice.</title>
        <authorList>
            <person name="Navarre W."/>
            <person name="Wong E."/>
            <person name="Huang K."/>
            <person name="Tropini C."/>
            <person name="Ng K."/>
            <person name="Yu B."/>
        </authorList>
    </citation>
    <scope>NUCLEOTIDE SEQUENCE [LARGE SCALE GENOMIC DNA]</scope>
    <source>
        <strain evidence="9 10">NM22_B1</strain>
    </source>
</reference>
<dbReference type="Proteomes" id="UP000310760">
    <property type="component" value="Unassembled WGS sequence"/>
</dbReference>
<dbReference type="RefSeq" id="WP_135950207.1">
    <property type="nucleotide sequence ID" value="NZ_CAKOCL010000032.1"/>
</dbReference>
<dbReference type="AlphaFoldDB" id="A0A4S2FVN3"/>
<feature type="domain" description="ABC3 transporter permease C-terminal" evidence="7">
    <location>
        <begin position="651"/>
        <end position="764"/>
    </location>
</feature>
<dbReference type="Pfam" id="PF12704">
    <property type="entry name" value="MacB_PCD"/>
    <property type="match status" value="1"/>
</dbReference>
<organism evidence="9 10">
    <name type="scientific">Phocaeicola sartorii</name>
    <dbReference type="NCBI Taxonomy" id="671267"/>
    <lineage>
        <taxon>Bacteria</taxon>
        <taxon>Pseudomonadati</taxon>
        <taxon>Bacteroidota</taxon>
        <taxon>Bacteroidia</taxon>
        <taxon>Bacteroidales</taxon>
        <taxon>Bacteroidaceae</taxon>
        <taxon>Phocaeicola</taxon>
    </lineage>
</organism>
<gene>
    <name evidence="9" type="ORF">E5339_00115</name>
</gene>
<sequence>MKQIYYAIQTILHGRGSNVTKVISLSLGLTIGVLLFSQIAFELNYEKCYPEADRLVLVRGGRENVKTGEKGQGYDNTLFAPMAEAFRSDLSQWIENATVLFNFETLNVFKEDGHKLKDVNYAYVDTCYFRTFGIKVLKGNPEELQRAGNIFVSETFVRDVFGGQDPVGQKLSLDKQQELTVRGVYQDTPENTAYHFDFVAPIYAGGGYVGGGTWGRNDIYFTVLRLRDGVDREEINRQIYKAMQKYHPDSADNEWRFFYDAQPLPEIHLDDSNTRTRLYIYGFLGFAIFFVAIMNYVLVAIATMSRRAKSIGVHKCSGASAVNIFSMFLFETGIVVLISVVVALFIIFNAKDLIEDLLSVQLSSLFTLETLWVPVLIIFVLFMVAGVLPGRLFSRIPVTQVFRRYTDGKKGWKRSLLFVQFMGVSFVMGILLVSLMQYHHLANSDMGIRTSGLVEAETWMSSEEAENMVSDLRRQPMVENATRSMLRVLGEYWTRGLIDNSGKRIETLMYNPCDKNYAETMGITIIEGKDMQNEGDVLVNEEVARLMKWTDGAVGKRLNDFDKAGTIVGVFRNVRNTSFLYKQFPVALVYNNYTNHTFDVRLKQPYDENLKKLNEYMEQVHSTKALEFIPIDTMLKEIYRNVYRFRNSVWITSTFVLLIVIMGLIGYVNDETQRRSKEIAIRKVNGAEASTILRLLSCDILYVVVPSALIGAVASYFTAGAWLDQFPEAIYMNPLYFGVMCLGVIVLVVACVIVKTWRIANENPVKSIKTE</sequence>
<feature type="transmembrane region" description="Helical" evidence="6">
    <location>
        <begin position="278"/>
        <end position="303"/>
    </location>
</feature>
<feature type="transmembrane region" description="Helical" evidence="6">
    <location>
        <begin position="21"/>
        <end position="41"/>
    </location>
</feature>
<dbReference type="GO" id="GO:0022857">
    <property type="term" value="F:transmembrane transporter activity"/>
    <property type="evidence" value="ECO:0007669"/>
    <property type="project" value="TreeGrafter"/>
</dbReference>
<feature type="domain" description="ABC3 transporter permease C-terminal" evidence="7">
    <location>
        <begin position="283"/>
        <end position="395"/>
    </location>
</feature>
<dbReference type="Pfam" id="PF02687">
    <property type="entry name" value="FtsX"/>
    <property type="match status" value="2"/>
</dbReference>
<keyword evidence="4 6" id="KW-1133">Transmembrane helix</keyword>
<accession>A0A4S2FVN3</accession>
<feature type="transmembrane region" description="Helical" evidence="6">
    <location>
        <begin position="370"/>
        <end position="394"/>
    </location>
</feature>
<dbReference type="PANTHER" id="PTHR30572">
    <property type="entry name" value="MEMBRANE COMPONENT OF TRANSPORTER-RELATED"/>
    <property type="match status" value="1"/>
</dbReference>
<keyword evidence="2" id="KW-1003">Cell membrane</keyword>
<keyword evidence="5 6" id="KW-0472">Membrane</keyword>
<name>A0A4S2FVN3_9BACT</name>
<dbReference type="EMBL" id="SRYJ01000001">
    <property type="protein sequence ID" value="TGY73384.1"/>
    <property type="molecule type" value="Genomic_DNA"/>
</dbReference>
<dbReference type="InterPro" id="IPR003838">
    <property type="entry name" value="ABC3_permease_C"/>
</dbReference>
<evidence type="ECO:0000256" key="3">
    <source>
        <dbReference type="ARBA" id="ARBA00022692"/>
    </source>
</evidence>
<feature type="transmembrane region" description="Helical" evidence="6">
    <location>
        <begin position="649"/>
        <end position="668"/>
    </location>
</feature>
<feature type="domain" description="MacB-like periplasmic core" evidence="8">
    <location>
        <begin position="23"/>
        <end position="239"/>
    </location>
</feature>
<comment type="caution">
    <text evidence="9">The sequence shown here is derived from an EMBL/GenBank/DDBJ whole genome shotgun (WGS) entry which is preliminary data.</text>
</comment>
<evidence type="ECO:0000256" key="1">
    <source>
        <dbReference type="ARBA" id="ARBA00004651"/>
    </source>
</evidence>
<dbReference type="CDD" id="cd06257">
    <property type="entry name" value="DnaJ"/>
    <property type="match status" value="1"/>
</dbReference>
<feature type="transmembrane region" description="Helical" evidence="6">
    <location>
        <begin position="700"/>
        <end position="723"/>
    </location>
</feature>
<evidence type="ECO:0000259" key="8">
    <source>
        <dbReference type="Pfam" id="PF12704"/>
    </source>
</evidence>
<evidence type="ECO:0000313" key="9">
    <source>
        <dbReference type="EMBL" id="TGY73384.1"/>
    </source>
</evidence>
<evidence type="ECO:0000256" key="4">
    <source>
        <dbReference type="ARBA" id="ARBA00022989"/>
    </source>
</evidence>
<dbReference type="InterPro" id="IPR025857">
    <property type="entry name" value="MacB_PCD"/>
</dbReference>
<dbReference type="InterPro" id="IPR001623">
    <property type="entry name" value="DnaJ_domain"/>
</dbReference>
<dbReference type="InterPro" id="IPR050250">
    <property type="entry name" value="Macrolide_Exporter_MacB"/>
</dbReference>
<comment type="subcellular location">
    <subcellularLocation>
        <location evidence="1">Cell membrane</location>
        <topology evidence="1">Multi-pass membrane protein</topology>
    </subcellularLocation>
</comment>
<feature type="transmembrane region" description="Helical" evidence="6">
    <location>
        <begin position="324"/>
        <end position="350"/>
    </location>
</feature>
<dbReference type="PANTHER" id="PTHR30572:SF18">
    <property type="entry name" value="ABC-TYPE MACROLIDE FAMILY EXPORT SYSTEM PERMEASE COMPONENT 2"/>
    <property type="match status" value="1"/>
</dbReference>
<feature type="transmembrane region" description="Helical" evidence="6">
    <location>
        <begin position="415"/>
        <end position="436"/>
    </location>
</feature>
<protein>
    <submittedName>
        <fullName evidence="9">FtsX-like permease family protein</fullName>
    </submittedName>
</protein>
<dbReference type="GO" id="GO:0005886">
    <property type="term" value="C:plasma membrane"/>
    <property type="evidence" value="ECO:0007669"/>
    <property type="project" value="UniProtKB-SubCell"/>
</dbReference>
<evidence type="ECO:0000256" key="6">
    <source>
        <dbReference type="SAM" id="Phobius"/>
    </source>
</evidence>